<dbReference type="Proteomes" id="UP000652761">
    <property type="component" value="Unassembled WGS sequence"/>
</dbReference>
<evidence type="ECO:0000313" key="3">
    <source>
        <dbReference type="Proteomes" id="UP000652761"/>
    </source>
</evidence>
<dbReference type="Pfam" id="PF03004">
    <property type="entry name" value="Transposase_24"/>
    <property type="match status" value="1"/>
</dbReference>
<accession>A0A843VRG4</accession>
<keyword evidence="1" id="KW-0175">Coiled coil</keyword>
<dbReference type="EMBL" id="NMUH01001969">
    <property type="protein sequence ID" value="MQL96867.1"/>
    <property type="molecule type" value="Genomic_DNA"/>
</dbReference>
<protein>
    <submittedName>
        <fullName evidence="2">Uncharacterized protein</fullName>
    </submittedName>
</protein>
<evidence type="ECO:0000256" key="1">
    <source>
        <dbReference type="SAM" id="Coils"/>
    </source>
</evidence>
<dbReference type="PANTHER" id="PTHR33144">
    <property type="entry name" value="OS10G0409366 PROTEIN-RELATED"/>
    <property type="match status" value="1"/>
</dbReference>
<dbReference type="AlphaFoldDB" id="A0A843VRG4"/>
<dbReference type="InterPro" id="IPR004252">
    <property type="entry name" value="Probable_transposase_24"/>
</dbReference>
<proteinExistence type="predicted"/>
<dbReference type="PANTHER" id="PTHR33144:SF50">
    <property type="entry name" value="OS03G0714750 PROTEIN"/>
    <property type="match status" value="1"/>
</dbReference>
<organism evidence="2 3">
    <name type="scientific">Colocasia esculenta</name>
    <name type="common">Wild taro</name>
    <name type="synonym">Arum esculentum</name>
    <dbReference type="NCBI Taxonomy" id="4460"/>
    <lineage>
        <taxon>Eukaryota</taxon>
        <taxon>Viridiplantae</taxon>
        <taxon>Streptophyta</taxon>
        <taxon>Embryophyta</taxon>
        <taxon>Tracheophyta</taxon>
        <taxon>Spermatophyta</taxon>
        <taxon>Magnoliopsida</taxon>
        <taxon>Liliopsida</taxon>
        <taxon>Araceae</taxon>
        <taxon>Aroideae</taxon>
        <taxon>Colocasieae</taxon>
        <taxon>Colocasia</taxon>
    </lineage>
</organism>
<comment type="caution">
    <text evidence="2">The sequence shown here is derived from an EMBL/GenBank/DDBJ whole genome shotgun (WGS) entry which is preliminary data.</text>
</comment>
<feature type="coiled-coil region" evidence="1">
    <location>
        <begin position="223"/>
        <end position="250"/>
    </location>
</feature>
<gene>
    <name evidence="2" type="ORF">Taro_029547</name>
</gene>
<name>A0A843VRG4_COLES</name>
<evidence type="ECO:0000313" key="2">
    <source>
        <dbReference type="EMBL" id="MQL96867.1"/>
    </source>
</evidence>
<reference evidence="2" key="1">
    <citation type="submission" date="2017-07" db="EMBL/GenBank/DDBJ databases">
        <title>Taro Niue Genome Assembly and Annotation.</title>
        <authorList>
            <person name="Atibalentja N."/>
            <person name="Keating K."/>
            <person name="Fields C.J."/>
        </authorList>
    </citation>
    <scope>NUCLEOTIDE SEQUENCE</scope>
    <source>
        <strain evidence="2">Niue_2</strain>
        <tissue evidence="2">Leaf</tissue>
    </source>
</reference>
<dbReference type="OrthoDB" id="676843at2759"/>
<keyword evidence="3" id="KW-1185">Reference proteome</keyword>
<sequence>MFFPSTNWSVNSSFLGFPAVEYDFVDEEGMPANMVDVTKFCEYSISNKVKEWRATLKKAGYMMGINGEFSKTPPNERVSPETWDLLLQYWKNPKKIQETERNKKNRAEEQATHTLGAKSIARHHHEQLEKLGDSYSTVGAYVKAHQTKSGEYPNEYTHAICEKAIATCEERNFASSSDPSVLTPVLDVVYNRHHGGYERGRGLGWSRVAWSHNMANEARNDNIRWLTVELENTQSELQNAMAEIQGVRARERERWKHVNKNKLEIAGFGVEHHALILQVDSILIPQVDIAAPWTNIDVYLHVTKRWFSSC</sequence>